<accession>A0ABW3EYH9</accession>
<dbReference type="Proteomes" id="UP001596972">
    <property type="component" value="Unassembled WGS sequence"/>
</dbReference>
<organism evidence="2 3">
    <name type="scientific">Actinomadura sediminis</name>
    <dbReference type="NCBI Taxonomy" id="1038904"/>
    <lineage>
        <taxon>Bacteria</taxon>
        <taxon>Bacillati</taxon>
        <taxon>Actinomycetota</taxon>
        <taxon>Actinomycetes</taxon>
        <taxon>Streptosporangiales</taxon>
        <taxon>Thermomonosporaceae</taxon>
        <taxon>Actinomadura</taxon>
    </lineage>
</organism>
<protein>
    <submittedName>
        <fullName evidence="2">Uncharacterized protein</fullName>
    </submittedName>
</protein>
<dbReference type="EMBL" id="JBHTJA010000064">
    <property type="protein sequence ID" value="MFD0903781.1"/>
    <property type="molecule type" value="Genomic_DNA"/>
</dbReference>
<sequence>MVHRRSDAPAPGGPVTEDERARAAGTADPGVAGDTHVAGPRPAPVRSAETGRPAPSRRPDRAPGRDGGLGTGPDTRPDFRPDIGRDAAAGESPREPRGDSPGNATGQAAPAGRAPERPGRPEGAAGPHALPDRLVDPAEADRLRTRFRELQSAFVDDPRAAVRDADGLVTEATEVLARALAGRREALADGLGTDADASGGGADTERLRLALRAYRDLLDRVAGL</sequence>
<keyword evidence="3" id="KW-1185">Reference proteome</keyword>
<feature type="compositionally biased region" description="Basic and acidic residues" evidence="1">
    <location>
        <begin position="75"/>
        <end position="85"/>
    </location>
</feature>
<evidence type="ECO:0000313" key="2">
    <source>
        <dbReference type="EMBL" id="MFD0903781.1"/>
    </source>
</evidence>
<evidence type="ECO:0000313" key="3">
    <source>
        <dbReference type="Proteomes" id="UP001596972"/>
    </source>
</evidence>
<evidence type="ECO:0000256" key="1">
    <source>
        <dbReference type="SAM" id="MobiDB-lite"/>
    </source>
</evidence>
<name>A0ABW3EYH9_9ACTN</name>
<reference evidence="3" key="1">
    <citation type="journal article" date="2019" name="Int. J. Syst. Evol. Microbiol.">
        <title>The Global Catalogue of Microorganisms (GCM) 10K type strain sequencing project: providing services to taxonomists for standard genome sequencing and annotation.</title>
        <authorList>
            <consortium name="The Broad Institute Genomics Platform"/>
            <consortium name="The Broad Institute Genome Sequencing Center for Infectious Disease"/>
            <person name="Wu L."/>
            <person name="Ma J."/>
        </authorList>
    </citation>
    <scope>NUCLEOTIDE SEQUENCE [LARGE SCALE GENOMIC DNA]</scope>
    <source>
        <strain evidence="3">JCM 31202</strain>
    </source>
</reference>
<dbReference type="RefSeq" id="WP_378302943.1">
    <property type="nucleotide sequence ID" value="NZ_JBHTJA010000064.1"/>
</dbReference>
<comment type="caution">
    <text evidence="2">The sequence shown here is derived from an EMBL/GenBank/DDBJ whole genome shotgun (WGS) entry which is preliminary data.</text>
</comment>
<gene>
    <name evidence="2" type="ORF">ACFQ11_25570</name>
</gene>
<feature type="region of interest" description="Disordered" evidence="1">
    <location>
        <begin position="1"/>
        <end position="135"/>
    </location>
</feature>
<proteinExistence type="predicted"/>